<evidence type="ECO:0000256" key="3">
    <source>
        <dbReference type="ARBA" id="ARBA00012054"/>
    </source>
</evidence>
<comment type="similarity">
    <text evidence="2">Belongs to the gluconokinase GntK/GntV family.</text>
</comment>
<evidence type="ECO:0000256" key="2">
    <source>
        <dbReference type="ARBA" id="ARBA00008420"/>
    </source>
</evidence>
<evidence type="ECO:0000256" key="8">
    <source>
        <dbReference type="ARBA" id="ARBA00029835"/>
    </source>
</evidence>
<evidence type="ECO:0000256" key="6">
    <source>
        <dbReference type="ARBA" id="ARBA00022777"/>
    </source>
</evidence>
<evidence type="ECO:0000256" key="5">
    <source>
        <dbReference type="ARBA" id="ARBA00022741"/>
    </source>
</evidence>
<evidence type="ECO:0000256" key="7">
    <source>
        <dbReference type="ARBA" id="ARBA00022840"/>
    </source>
</evidence>
<proteinExistence type="inferred from homology"/>
<keyword evidence="12" id="KW-1185">Reference proteome</keyword>
<dbReference type="GO" id="GO:0046316">
    <property type="term" value="F:gluconokinase activity"/>
    <property type="evidence" value="ECO:0007669"/>
    <property type="project" value="UniProtKB-EC"/>
</dbReference>
<dbReference type="GO" id="GO:0005524">
    <property type="term" value="F:ATP binding"/>
    <property type="evidence" value="ECO:0007669"/>
    <property type="project" value="UniProtKB-KW"/>
</dbReference>
<organism evidence="11 12">
    <name type="scientific">Tilletia horrida</name>
    <dbReference type="NCBI Taxonomy" id="155126"/>
    <lineage>
        <taxon>Eukaryota</taxon>
        <taxon>Fungi</taxon>
        <taxon>Dikarya</taxon>
        <taxon>Basidiomycota</taxon>
        <taxon>Ustilaginomycotina</taxon>
        <taxon>Exobasidiomycetes</taxon>
        <taxon>Tilletiales</taxon>
        <taxon>Tilletiaceae</taxon>
        <taxon>Tilletia</taxon>
    </lineage>
</organism>
<keyword evidence="6" id="KW-0418">Kinase</keyword>
<evidence type="ECO:0000313" key="11">
    <source>
        <dbReference type="EMBL" id="KAK0546555.1"/>
    </source>
</evidence>
<reference evidence="11" key="1">
    <citation type="journal article" date="2023" name="PhytoFront">
        <title>Draft Genome Resources of Seven Strains of Tilletia horrida, Causal Agent of Kernel Smut of Rice.</title>
        <authorList>
            <person name="Khanal S."/>
            <person name="Antony Babu S."/>
            <person name="Zhou X.G."/>
        </authorList>
    </citation>
    <scope>NUCLEOTIDE SEQUENCE</scope>
    <source>
        <strain evidence="11">TX6</strain>
    </source>
</reference>
<gene>
    <name evidence="11" type="ORF">OC846_005202</name>
</gene>
<sequence>MVVDGKGSTGSLSPGVLIVVMGTSGTGKSTLGMSLSDRFGIPFVDGDDLHPSENVSKMSQGSALNDDDRLPWLLRVRHAAFEMTDDSVGLSSAVRQAEQERLQESGNKGLEESKARVRHMAEVLETSKQDITQEEERSDRDTQPGRAQEPDPKTSKRPRRACLIACSALKRKYRDLLRAHLGVDSYPASDDASSYEGQCLSVYFLYICVPEEELVRRMHDRKGHFMKESMLRSQLQTLEEPREDNEPGVLVLDGVGSKEEVERRAERLIEERVGLVCAPPSQK</sequence>
<comment type="catalytic activity">
    <reaction evidence="9">
        <text>D-gluconate + ATP = 6-phospho-D-gluconate + ADP + H(+)</text>
        <dbReference type="Rhea" id="RHEA:19433"/>
        <dbReference type="ChEBI" id="CHEBI:15378"/>
        <dbReference type="ChEBI" id="CHEBI:18391"/>
        <dbReference type="ChEBI" id="CHEBI:30616"/>
        <dbReference type="ChEBI" id="CHEBI:58759"/>
        <dbReference type="ChEBI" id="CHEBI:456216"/>
        <dbReference type="EC" id="2.7.1.12"/>
    </reaction>
</comment>
<dbReference type="Proteomes" id="UP001176517">
    <property type="component" value="Unassembled WGS sequence"/>
</dbReference>
<keyword evidence="4" id="KW-0808">Transferase</keyword>
<evidence type="ECO:0000256" key="1">
    <source>
        <dbReference type="ARBA" id="ARBA00004875"/>
    </source>
</evidence>
<comment type="caution">
    <text evidence="11">The sequence shown here is derived from an EMBL/GenBank/DDBJ whole genome shotgun (WGS) entry which is preliminary data.</text>
</comment>
<feature type="compositionally biased region" description="Basic and acidic residues" evidence="10">
    <location>
        <begin position="134"/>
        <end position="154"/>
    </location>
</feature>
<dbReference type="Gene3D" id="3.40.50.300">
    <property type="entry name" value="P-loop containing nucleotide triphosphate hydrolases"/>
    <property type="match status" value="1"/>
</dbReference>
<keyword evidence="5" id="KW-0547">Nucleotide-binding</keyword>
<dbReference type="GO" id="GO:0005975">
    <property type="term" value="P:carbohydrate metabolic process"/>
    <property type="evidence" value="ECO:0007669"/>
    <property type="project" value="InterPro"/>
</dbReference>
<accession>A0AAN6GM98</accession>
<dbReference type="EMBL" id="JAPDMZ010000188">
    <property type="protein sequence ID" value="KAK0546555.1"/>
    <property type="molecule type" value="Genomic_DNA"/>
</dbReference>
<dbReference type="AlphaFoldDB" id="A0AAN6GM98"/>
<evidence type="ECO:0000256" key="9">
    <source>
        <dbReference type="ARBA" id="ARBA00048090"/>
    </source>
</evidence>
<dbReference type="SUPFAM" id="SSF52540">
    <property type="entry name" value="P-loop containing nucleoside triphosphate hydrolases"/>
    <property type="match status" value="1"/>
</dbReference>
<comment type="pathway">
    <text evidence="1">Carbohydrate acid metabolism; D-gluconate degradation.</text>
</comment>
<evidence type="ECO:0000256" key="10">
    <source>
        <dbReference type="SAM" id="MobiDB-lite"/>
    </source>
</evidence>
<name>A0AAN6GM98_9BASI</name>
<dbReference type="PANTHER" id="PTHR43442">
    <property type="entry name" value="GLUCONOKINASE-RELATED"/>
    <property type="match status" value="1"/>
</dbReference>
<evidence type="ECO:0000313" key="12">
    <source>
        <dbReference type="Proteomes" id="UP001176517"/>
    </source>
</evidence>
<dbReference type="GO" id="GO:0005737">
    <property type="term" value="C:cytoplasm"/>
    <property type="evidence" value="ECO:0007669"/>
    <property type="project" value="TreeGrafter"/>
</dbReference>
<dbReference type="InterPro" id="IPR006001">
    <property type="entry name" value="Therm_gnt_kin"/>
</dbReference>
<dbReference type="InterPro" id="IPR027417">
    <property type="entry name" value="P-loop_NTPase"/>
</dbReference>
<protein>
    <recommendedName>
        <fullName evidence="3">gluconokinase</fullName>
        <ecNumber evidence="3">2.7.1.12</ecNumber>
    </recommendedName>
    <alternativeName>
        <fullName evidence="8">Gluconate kinase</fullName>
    </alternativeName>
</protein>
<dbReference type="EC" id="2.7.1.12" evidence="3"/>
<dbReference type="CDD" id="cd02021">
    <property type="entry name" value="GntK"/>
    <property type="match status" value="1"/>
</dbReference>
<evidence type="ECO:0000256" key="4">
    <source>
        <dbReference type="ARBA" id="ARBA00022679"/>
    </source>
</evidence>
<dbReference type="PANTHER" id="PTHR43442:SF3">
    <property type="entry name" value="GLUCONOKINASE-RELATED"/>
    <property type="match status" value="1"/>
</dbReference>
<keyword evidence="7" id="KW-0067">ATP-binding</keyword>
<feature type="region of interest" description="Disordered" evidence="10">
    <location>
        <begin position="124"/>
        <end position="159"/>
    </location>
</feature>